<dbReference type="EMBL" id="JARGEI010000005">
    <property type="protein sequence ID" value="KAJ8731391.1"/>
    <property type="molecule type" value="Genomic_DNA"/>
</dbReference>
<reference evidence="1" key="1">
    <citation type="submission" date="2023-03" db="EMBL/GenBank/DDBJ databases">
        <title>Chromosome-level genomes of two armyworms, Mythimna separata and Mythimna loreyi, provide insights into the biosynthesis and reception of sex pheromones.</title>
        <authorList>
            <person name="Zhao H."/>
        </authorList>
    </citation>
    <scope>NUCLEOTIDE SEQUENCE</scope>
    <source>
        <strain evidence="1">BeijingLab</strain>
        <tissue evidence="1">Pupa</tissue>
    </source>
</reference>
<proteinExistence type="predicted"/>
<sequence>MFTDFKIAAAMTNHFHQAIVDSIHADEFVNIIRQKIDTPNLLHMYVEKKRLNHRRVDFQRIEASQIENFPLMTEEDIILLALGTYQLKLARSYCAEHSSNDLYIIETYRGYCTLYLKICQTMVYTKMHGFCVDESSRDKNIFLLHIDQQCKYYCPTILHMFNRATYDGHLCTHSVHRMVPRLCEAYGIYCSFFNAVIVDGDM</sequence>
<dbReference type="AlphaFoldDB" id="A0AAD7YXG8"/>
<accession>A0AAD7YXG8</accession>
<comment type="caution">
    <text evidence="1">The sequence shown here is derived from an EMBL/GenBank/DDBJ whole genome shotgun (WGS) entry which is preliminary data.</text>
</comment>
<gene>
    <name evidence="1" type="ORF">PYW07_004555</name>
</gene>
<name>A0AAD7YXG8_MYTSE</name>
<evidence type="ECO:0000313" key="2">
    <source>
        <dbReference type="Proteomes" id="UP001231518"/>
    </source>
</evidence>
<evidence type="ECO:0000313" key="1">
    <source>
        <dbReference type="EMBL" id="KAJ8731391.1"/>
    </source>
</evidence>
<protein>
    <submittedName>
        <fullName evidence="1">Uncharacterized protein</fullName>
    </submittedName>
</protein>
<organism evidence="1 2">
    <name type="scientific">Mythimna separata</name>
    <name type="common">Oriental armyworm</name>
    <name type="synonym">Pseudaletia separata</name>
    <dbReference type="NCBI Taxonomy" id="271217"/>
    <lineage>
        <taxon>Eukaryota</taxon>
        <taxon>Metazoa</taxon>
        <taxon>Ecdysozoa</taxon>
        <taxon>Arthropoda</taxon>
        <taxon>Hexapoda</taxon>
        <taxon>Insecta</taxon>
        <taxon>Pterygota</taxon>
        <taxon>Neoptera</taxon>
        <taxon>Endopterygota</taxon>
        <taxon>Lepidoptera</taxon>
        <taxon>Glossata</taxon>
        <taxon>Ditrysia</taxon>
        <taxon>Noctuoidea</taxon>
        <taxon>Noctuidae</taxon>
        <taxon>Noctuinae</taxon>
        <taxon>Hadenini</taxon>
        <taxon>Mythimna</taxon>
    </lineage>
</organism>
<keyword evidence="2" id="KW-1185">Reference proteome</keyword>
<dbReference type="Proteomes" id="UP001231518">
    <property type="component" value="Chromosome 16"/>
</dbReference>